<dbReference type="PANTHER" id="PTHR30419">
    <property type="entry name" value="HTH-TYPE TRANSCRIPTIONAL REGULATOR YBHD"/>
    <property type="match status" value="1"/>
</dbReference>
<evidence type="ECO:0000256" key="4">
    <source>
        <dbReference type="ARBA" id="ARBA00023163"/>
    </source>
</evidence>
<gene>
    <name evidence="7" type="ORF">FWI86_06755</name>
    <name evidence="6" type="ORF">FWJ04_08010</name>
</gene>
<evidence type="ECO:0000259" key="5">
    <source>
        <dbReference type="PROSITE" id="PS50931"/>
    </source>
</evidence>
<reference evidence="6" key="2">
    <citation type="submission" date="2020-02" db="EMBL/GenBank/DDBJ databases">
        <title>Using affinity propagation clustering for identifying bacterial clades and subclades with whole-genome sequences of Francisella tularensis.</title>
        <authorList>
            <person name="Homeier-Bachmann T."/>
            <person name="Abdel-Glil M.Y."/>
            <person name="Hackbart A."/>
            <person name="Hotzel H."/>
            <person name="Tomaso H."/>
        </authorList>
    </citation>
    <scope>NUCLEOTIDE SEQUENCE</scope>
    <source>
        <strain evidence="7">15T0085</strain>
        <strain evidence="6">17T1429</strain>
    </source>
</reference>
<evidence type="ECO:0000313" key="7">
    <source>
        <dbReference type="EMBL" id="NDS68718.1"/>
    </source>
</evidence>
<dbReference type="OMA" id="VGCIPTI"/>
<comment type="caution">
    <text evidence="6">The sequence shown here is derived from an EMBL/GenBank/DDBJ whole genome shotgun (WGS) entry which is preliminary data.</text>
</comment>
<dbReference type="KEGG" id="ftz:CH68_1088"/>
<dbReference type="Gene3D" id="3.40.190.10">
    <property type="entry name" value="Periplasmic binding protein-like II"/>
    <property type="match status" value="2"/>
</dbReference>
<dbReference type="RefSeq" id="WP_003015875.1">
    <property type="nucleotide sequence ID" value="NZ_AP023459.1"/>
</dbReference>
<dbReference type="PRINTS" id="PR00039">
    <property type="entry name" value="HTHLYSR"/>
</dbReference>
<dbReference type="KEGG" id="ftc:DA46_1787"/>
<evidence type="ECO:0000256" key="2">
    <source>
        <dbReference type="ARBA" id="ARBA00023015"/>
    </source>
</evidence>
<comment type="similarity">
    <text evidence="1">Belongs to the LysR transcriptional regulatory family.</text>
</comment>
<dbReference type="Gene3D" id="1.10.10.10">
    <property type="entry name" value="Winged helix-like DNA-binding domain superfamily/Winged helix DNA-binding domain"/>
    <property type="match status" value="1"/>
</dbReference>
<dbReference type="FunFam" id="1.10.10.10:FF:000001">
    <property type="entry name" value="LysR family transcriptional regulator"/>
    <property type="match status" value="1"/>
</dbReference>
<dbReference type="KEGG" id="ftv:CH67_1356"/>
<evidence type="ECO:0000313" key="6">
    <source>
        <dbReference type="EMBL" id="NDR89525.1"/>
    </source>
</evidence>
<proteinExistence type="inferred from homology"/>
<keyword evidence="3" id="KW-0238">DNA-binding</keyword>
<dbReference type="GO" id="GO:0003700">
    <property type="term" value="F:DNA-binding transcription factor activity"/>
    <property type="evidence" value="ECO:0007669"/>
    <property type="project" value="InterPro"/>
</dbReference>
<sequence length="289" mass="33099">MNTRTLKYIISVYETKSFITASEKCFVSQPALSMQIKKFEEYIGIQIFERGTKQVLITKSGMKIVNQAYKILDEVNNLKKIAELLLENGKISITIGAFPTLCPYLMPKILPAIKQELPNLSIAVIEEKTDILVKMLDQGKIDFALLATPTENYQFHRKKVFDDKFYVAVAKTNPLAKNKQICIREIVKQNLMLLDEGHCLRDQTLKLCALKEFNNNDFKGSSLETLRQMVSIDEGITLVPKIACTKADNVKYIDIDNRDFYREIDLVMRKSSIYEDLFAKIAKIISNNH</sequence>
<dbReference type="InterPro" id="IPR036388">
    <property type="entry name" value="WH-like_DNA-bd_sf"/>
</dbReference>
<keyword evidence="2" id="KW-0805">Transcription regulation</keyword>
<dbReference type="PROSITE" id="PS50931">
    <property type="entry name" value="HTH_LYSR"/>
    <property type="match status" value="1"/>
</dbReference>
<dbReference type="Pfam" id="PF00126">
    <property type="entry name" value="HTH_1"/>
    <property type="match status" value="1"/>
</dbReference>
<name>A0A0B3VMW6_FRATU</name>
<accession>A0A0B3VMW6</accession>
<evidence type="ECO:0000256" key="1">
    <source>
        <dbReference type="ARBA" id="ARBA00009437"/>
    </source>
</evidence>
<dbReference type="Pfam" id="PF03466">
    <property type="entry name" value="LysR_substrate"/>
    <property type="match status" value="1"/>
</dbReference>
<keyword evidence="4" id="KW-0804">Transcription</keyword>
<dbReference type="EMBL" id="JAAGKH010000073">
    <property type="protein sequence ID" value="NDR89525.1"/>
    <property type="molecule type" value="Genomic_DNA"/>
</dbReference>
<dbReference type="SUPFAM" id="SSF53850">
    <property type="entry name" value="Periplasmic binding protein-like II"/>
    <property type="match status" value="1"/>
</dbReference>
<reference evidence="6" key="1">
    <citation type="submission" date="2019-08" db="EMBL/GenBank/DDBJ databases">
        <authorList>
            <person name="Busch A."/>
        </authorList>
    </citation>
    <scope>NUCLEOTIDE SEQUENCE</scope>
    <source>
        <strain evidence="7">15T0085</strain>
        <strain evidence="6">17T1429</strain>
    </source>
</reference>
<dbReference type="CDD" id="cd08411">
    <property type="entry name" value="PBP2_OxyR"/>
    <property type="match status" value="1"/>
</dbReference>
<dbReference type="InterPro" id="IPR005119">
    <property type="entry name" value="LysR_subst-bd"/>
</dbReference>
<dbReference type="SUPFAM" id="SSF46785">
    <property type="entry name" value="Winged helix' DNA-binding domain"/>
    <property type="match status" value="1"/>
</dbReference>
<organism evidence="6">
    <name type="scientific">Francisella tularensis subsp. holarctica</name>
    <dbReference type="NCBI Taxonomy" id="119857"/>
    <lineage>
        <taxon>Bacteria</taxon>
        <taxon>Pseudomonadati</taxon>
        <taxon>Pseudomonadota</taxon>
        <taxon>Gammaproteobacteria</taxon>
        <taxon>Thiotrichales</taxon>
        <taxon>Francisellaceae</taxon>
        <taxon>Francisella</taxon>
    </lineage>
</organism>
<dbReference type="PANTHER" id="PTHR30419:SF29">
    <property type="entry name" value="LYSR-FAMILY TRANSCRIPTIONAL REGULATOR"/>
    <property type="match status" value="1"/>
</dbReference>
<dbReference type="InterPro" id="IPR050950">
    <property type="entry name" value="HTH-type_LysR_regulators"/>
</dbReference>
<dbReference type="EMBL" id="JAAGJP010000044">
    <property type="protein sequence ID" value="NDS68718.1"/>
    <property type="molecule type" value="Genomic_DNA"/>
</dbReference>
<dbReference type="GO" id="GO:0005829">
    <property type="term" value="C:cytosol"/>
    <property type="evidence" value="ECO:0007669"/>
    <property type="project" value="TreeGrafter"/>
</dbReference>
<dbReference type="InterPro" id="IPR000847">
    <property type="entry name" value="LysR_HTH_N"/>
</dbReference>
<protein>
    <submittedName>
        <fullName evidence="6">LysR family transcriptional regulator</fullName>
    </submittedName>
</protein>
<dbReference type="InterPro" id="IPR036390">
    <property type="entry name" value="WH_DNA-bd_sf"/>
</dbReference>
<dbReference type="eggNOG" id="COG0583">
    <property type="taxonomic scope" value="Bacteria"/>
</dbReference>
<feature type="domain" description="HTH lysR-type" evidence="5">
    <location>
        <begin position="1"/>
        <end position="58"/>
    </location>
</feature>
<dbReference type="GO" id="GO:0003677">
    <property type="term" value="F:DNA binding"/>
    <property type="evidence" value="ECO:0007669"/>
    <property type="project" value="UniProtKB-KW"/>
</dbReference>
<dbReference type="AlphaFoldDB" id="A0A0B3VMW6"/>
<evidence type="ECO:0000256" key="3">
    <source>
        <dbReference type="ARBA" id="ARBA00023125"/>
    </source>
</evidence>
<dbReference type="HOGENOM" id="CLU_039613_6_4_6"/>